<protein>
    <submittedName>
        <fullName evidence="1">AAA family ATPase</fullName>
    </submittedName>
</protein>
<dbReference type="PANTHER" id="PTHR37816">
    <property type="entry name" value="YALI0E33011P"/>
    <property type="match status" value="1"/>
</dbReference>
<dbReference type="InterPro" id="IPR052922">
    <property type="entry name" value="Cytidylate_Kinase-2"/>
</dbReference>
<sequence>MDAGNGQLPRPEALGPRIMVLGPTNSGKSTLTEALGMRLGVAAIHLDRLRHIPGTDWEQRPDAEFAALHDAAIAEPAWIMDGSYSVLMPQRVARATGIIVLDENLAVRTLRYLRRSLSRRRRAGGLEGDRDSVKWEMLAWLWKTRNKAEGTRQSAIQTGLPRVFCRSTRELKVLYAAWGLSQADL</sequence>
<dbReference type="EMBL" id="CP146275">
    <property type="protein sequence ID" value="WWT34501.1"/>
    <property type="molecule type" value="Genomic_DNA"/>
</dbReference>
<dbReference type="InterPro" id="IPR027417">
    <property type="entry name" value="P-loop_NTPase"/>
</dbReference>
<proteinExistence type="predicted"/>
<keyword evidence="2" id="KW-1185">Reference proteome</keyword>
<evidence type="ECO:0000313" key="1">
    <source>
        <dbReference type="EMBL" id="WWT34501.1"/>
    </source>
</evidence>
<accession>A0ABZ2I3Y2</accession>
<reference evidence="1 2" key="1">
    <citation type="submission" date="2024-02" db="EMBL/GenBank/DDBJ databases">
        <title>Complete genome sequence of Pelagibacterium nitratireducens ZH15.</title>
        <authorList>
            <person name="Zhao L.H."/>
        </authorList>
    </citation>
    <scope>NUCLEOTIDE SEQUENCE [LARGE SCALE GENOMIC DNA]</scope>
    <source>
        <strain evidence="1 2">ZH15</strain>
    </source>
</reference>
<name>A0ABZ2I3Y2_9HYPH</name>
<dbReference type="Gene3D" id="3.40.50.300">
    <property type="entry name" value="P-loop containing nucleotide triphosphate hydrolases"/>
    <property type="match status" value="1"/>
</dbReference>
<dbReference type="Proteomes" id="UP001369958">
    <property type="component" value="Chromosome"/>
</dbReference>
<gene>
    <name evidence="1" type="ORF">V6617_08565</name>
</gene>
<evidence type="ECO:0000313" key="2">
    <source>
        <dbReference type="Proteomes" id="UP001369958"/>
    </source>
</evidence>
<organism evidence="1 2">
    <name type="scientific">Pelagibacterium nitratireducens</name>
    <dbReference type="NCBI Taxonomy" id="1046114"/>
    <lineage>
        <taxon>Bacteria</taxon>
        <taxon>Pseudomonadati</taxon>
        <taxon>Pseudomonadota</taxon>
        <taxon>Alphaproteobacteria</taxon>
        <taxon>Hyphomicrobiales</taxon>
        <taxon>Devosiaceae</taxon>
        <taxon>Pelagibacterium</taxon>
    </lineage>
</organism>
<dbReference type="RefSeq" id="WP_338610432.1">
    <property type="nucleotide sequence ID" value="NZ_CP146275.1"/>
</dbReference>
<dbReference type="PANTHER" id="PTHR37816:SF1">
    <property type="entry name" value="TOXIN"/>
    <property type="match status" value="1"/>
</dbReference>
<dbReference type="SUPFAM" id="SSF52540">
    <property type="entry name" value="P-loop containing nucleoside triphosphate hydrolases"/>
    <property type="match status" value="1"/>
</dbReference>